<protein>
    <submittedName>
        <fullName evidence="1">Uncharacterized protein</fullName>
    </submittedName>
</protein>
<keyword evidence="2" id="KW-1185">Reference proteome</keyword>
<evidence type="ECO:0000313" key="1">
    <source>
        <dbReference type="EnsemblMetazoa" id="G31436.1:cds"/>
    </source>
</evidence>
<sequence>MEGECIDGCIEGWEGARCLKVKTQTIVGESHVKNQADESNSAPLKDKENYMKQKQYEQRCKETAFTQDISGYDSVIGRHDDSYQELHNVTTDR</sequence>
<dbReference type="AlphaFoldDB" id="A0A8W8MB35"/>
<organism evidence="1 2">
    <name type="scientific">Magallana gigas</name>
    <name type="common">Pacific oyster</name>
    <name type="synonym">Crassostrea gigas</name>
    <dbReference type="NCBI Taxonomy" id="29159"/>
    <lineage>
        <taxon>Eukaryota</taxon>
        <taxon>Metazoa</taxon>
        <taxon>Spiralia</taxon>
        <taxon>Lophotrochozoa</taxon>
        <taxon>Mollusca</taxon>
        <taxon>Bivalvia</taxon>
        <taxon>Autobranchia</taxon>
        <taxon>Pteriomorphia</taxon>
        <taxon>Ostreida</taxon>
        <taxon>Ostreoidea</taxon>
        <taxon>Ostreidae</taxon>
        <taxon>Magallana</taxon>
    </lineage>
</organism>
<dbReference type="EnsemblMetazoa" id="G31436.1">
    <property type="protein sequence ID" value="G31436.1:cds"/>
    <property type="gene ID" value="G31436"/>
</dbReference>
<proteinExistence type="predicted"/>
<evidence type="ECO:0000313" key="2">
    <source>
        <dbReference type="Proteomes" id="UP000005408"/>
    </source>
</evidence>
<name>A0A8W8MB35_MAGGI</name>
<accession>A0A8W8MB35</accession>
<dbReference type="Proteomes" id="UP000005408">
    <property type="component" value="Unassembled WGS sequence"/>
</dbReference>
<reference evidence="1" key="1">
    <citation type="submission" date="2022-08" db="UniProtKB">
        <authorList>
            <consortium name="EnsemblMetazoa"/>
        </authorList>
    </citation>
    <scope>IDENTIFICATION</scope>
    <source>
        <strain evidence="1">05x7-T-G4-1.051#20</strain>
    </source>
</reference>